<dbReference type="PATRIC" id="fig|69370.6.peg.3008"/>
<comment type="caution">
    <text evidence="1">The sequence shown here is derived from an EMBL/GenBank/DDBJ whole genome shotgun (WGS) entry which is preliminary data.</text>
</comment>
<dbReference type="AlphaFoldDB" id="A0A0M2H3N1"/>
<evidence type="ECO:0000313" key="1">
    <source>
        <dbReference type="EMBL" id="KJL41042.1"/>
    </source>
</evidence>
<organism evidence="1 2">
    <name type="scientific">Microbacterium trichothecenolyticum</name>
    <name type="common">Aureobacterium trichothecenolyticum</name>
    <dbReference type="NCBI Taxonomy" id="69370"/>
    <lineage>
        <taxon>Bacteria</taxon>
        <taxon>Bacillati</taxon>
        <taxon>Actinomycetota</taxon>
        <taxon>Actinomycetes</taxon>
        <taxon>Micrococcales</taxon>
        <taxon>Microbacteriaceae</taxon>
        <taxon>Microbacterium</taxon>
    </lineage>
</organism>
<dbReference type="EMBL" id="JYJA01000038">
    <property type="protein sequence ID" value="KJL41042.1"/>
    <property type="molecule type" value="Genomic_DNA"/>
</dbReference>
<evidence type="ECO:0000313" key="2">
    <source>
        <dbReference type="Proteomes" id="UP000034098"/>
    </source>
</evidence>
<dbReference type="RefSeq" id="WP_045300725.1">
    <property type="nucleotide sequence ID" value="NZ_JYJA01000038.1"/>
</dbReference>
<proteinExistence type="predicted"/>
<keyword evidence="2" id="KW-1185">Reference proteome</keyword>
<name>A0A0M2H3N1_MICTR</name>
<accession>A0A0M2H3N1</accession>
<sequence>MNDMTYTGYILDQHRAADLAHENELMRIHRERGQSPARPDGQPLAAWFRGVLHHGSNSGASVAPSH</sequence>
<gene>
    <name evidence="1" type="ORF">RS82_02957</name>
</gene>
<dbReference type="Proteomes" id="UP000034098">
    <property type="component" value="Unassembled WGS sequence"/>
</dbReference>
<protein>
    <submittedName>
        <fullName evidence="1">Uncharacterized protein</fullName>
    </submittedName>
</protein>
<reference evidence="1 2" key="1">
    <citation type="submission" date="2015-02" db="EMBL/GenBank/DDBJ databases">
        <title>Draft genome sequences of ten Microbacterium spp. with emphasis on heavy metal contaminated environments.</title>
        <authorList>
            <person name="Corretto E."/>
        </authorList>
    </citation>
    <scope>NUCLEOTIDE SEQUENCE [LARGE SCALE GENOMIC DNA]</scope>
    <source>
        <strain evidence="1 2">DSM 8608</strain>
    </source>
</reference>
<dbReference type="OrthoDB" id="5082359at2"/>